<evidence type="ECO:0000313" key="5">
    <source>
        <dbReference type="Proteomes" id="UP001155057"/>
    </source>
</evidence>
<feature type="domain" description="HNH nuclease" evidence="1">
    <location>
        <begin position="71"/>
        <end position="121"/>
    </location>
</feature>
<keyword evidence="2" id="KW-0255">Endonuclease</keyword>
<keyword evidence="2" id="KW-0540">Nuclease</keyword>
<dbReference type="SMART" id="SM00507">
    <property type="entry name" value="HNHc"/>
    <property type="match status" value="1"/>
</dbReference>
<dbReference type="Proteomes" id="UP001155057">
    <property type="component" value="Unassembled WGS sequence"/>
</dbReference>
<accession>A0A9X2PZT7</accession>
<evidence type="ECO:0000313" key="2">
    <source>
        <dbReference type="EMBL" id="MCS3710142.1"/>
    </source>
</evidence>
<dbReference type="Pfam" id="PF14279">
    <property type="entry name" value="HNH_5"/>
    <property type="match status" value="1"/>
</dbReference>
<proteinExistence type="predicted"/>
<dbReference type="InterPro" id="IPR052892">
    <property type="entry name" value="NA-targeting_endonuclease"/>
</dbReference>
<protein>
    <submittedName>
        <fullName evidence="2">5-methylcytosine-specific restriction endonuclease McrA</fullName>
    </submittedName>
</protein>
<dbReference type="Gene3D" id="1.10.30.50">
    <property type="match status" value="1"/>
</dbReference>
<dbReference type="InterPro" id="IPR029471">
    <property type="entry name" value="HNH_5"/>
</dbReference>
<dbReference type="AlphaFoldDB" id="A0A9X2PZT7"/>
<organism evidence="2 5">
    <name type="scientific">Salinibacter ruber</name>
    <dbReference type="NCBI Taxonomy" id="146919"/>
    <lineage>
        <taxon>Bacteria</taxon>
        <taxon>Pseudomonadati</taxon>
        <taxon>Rhodothermota</taxon>
        <taxon>Rhodothermia</taxon>
        <taxon>Rhodothermales</taxon>
        <taxon>Salinibacteraceae</taxon>
        <taxon>Salinibacter</taxon>
    </lineage>
</organism>
<dbReference type="GeneID" id="83728102"/>
<sequence length="166" mass="19033">MNGHVLVLNQDYSALTVCSVQRAVVLMHLQKVHLVESADDRYVRSPSVELPWPSIVRLKQYANVPYKRVMLSRKNVLKRDRNTCQYCGAQSNLTIDHVVPKSRGGRDTWENLVAACVTCNNQKGDSTPEEADMELARQPFRPSYVMFLRDFAGEIEDTWKPYLFLS</sequence>
<comment type="caution">
    <text evidence="2">The sequence shown here is derived from an EMBL/GenBank/DDBJ whole genome shotgun (WGS) entry which is preliminary data.</text>
</comment>
<keyword evidence="2" id="KW-0378">Hydrolase</keyword>
<dbReference type="InterPro" id="IPR003615">
    <property type="entry name" value="HNH_nuc"/>
</dbReference>
<evidence type="ECO:0000259" key="1">
    <source>
        <dbReference type="SMART" id="SM00507"/>
    </source>
</evidence>
<dbReference type="CDD" id="cd00085">
    <property type="entry name" value="HNHc"/>
    <property type="match status" value="1"/>
</dbReference>
<dbReference type="RefSeq" id="WP_011403943.1">
    <property type="nucleotide sequence ID" value="NZ_CALTRV010000008.1"/>
</dbReference>
<evidence type="ECO:0000313" key="3">
    <source>
        <dbReference type="EMBL" id="MCS4037046.1"/>
    </source>
</evidence>
<gene>
    <name evidence="4" type="ORF">GGP45_001128</name>
    <name evidence="2" type="ORF">GGP61_001746</name>
    <name evidence="3" type="ORF">GGQ01_002125</name>
</gene>
<evidence type="ECO:0000313" key="4">
    <source>
        <dbReference type="EMBL" id="MCS4120786.1"/>
    </source>
</evidence>
<dbReference type="EMBL" id="JANUBL010000002">
    <property type="protein sequence ID" value="MCS4120786.1"/>
    <property type="molecule type" value="Genomic_DNA"/>
</dbReference>
<dbReference type="PANTHER" id="PTHR33877:SF2">
    <property type="entry name" value="OS07G0170200 PROTEIN"/>
    <property type="match status" value="1"/>
</dbReference>
<reference evidence="2" key="1">
    <citation type="submission" date="2022-08" db="EMBL/GenBank/DDBJ databases">
        <title>Genomic Encyclopedia of Type Strains, Phase V (KMG-V): Genome sequencing to study the core and pangenomes of soil and plant-associated prokaryotes.</title>
        <authorList>
            <person name="Whitman W."/>
        </authorList>
    </citation>
    <scope>NUCLEOTIDE SEQUENCE</scope>
    <source>
        <strain evidence="3">SP3012</strain>
        <strain evidence="4">SP3026</strain>
        <strain evidence="2">SP3049</strain>
    </source>
</reference>
<dbReference type="OMA" id="RCNHVKA"/>
<dbReference type="Proteomes" id="UP001155144">
    <property type="component" value="Unassembled WGS sequence"/>
</dbReference>
<name>A0A9X2PZT7_9BACT</name>
<dbReference type="GO" id="GO:0004519">
    <property type="term" value="F:endonuclease activity"/>
    <property type="evidence" value="ECO:0007669"/>
    <property type="project" value="UniProtKB-KW"/>
</dbReference>
<dbReference type="Proteomes" id="UP001155040">
    <property type="component" value="Unassembled WGS sequence"/>
</dbReference>
<dbReference type="EMBL" id="JANUAE010000005">
    <property type="protein sequence ID" value="MCS3710142.1"/>
    <property type="molecule type" value="Genomic_DNA"/>
</dbReference>
<dbReference type="EMBL" id="JANUBF010000013">
    <property type="protein sequence ID" value="MCS4037046.1"/>
    <property type="molecule type" value="Genomic_DNA"/>
</dbReference>
<dbReference type="PANTHER" id="PTHR33877">
    <property type="entry name" value="SLL1193 PROTEIN"/>
    <property type="match status" value="1"/>
</dbReference>